<keyword evidence="2" id="KW-0805">Transcription regulation</keyword>
<evidence type="ECO:0000313" key="6">
    <source>
        <dbReference type="EMBL" id="PKU26920.1"/>
    </source>
</evidence>
<dbReference type="AlphaFoldDB" id="A0A2I0SZD6"/>
<keyword evidence="3" id="KW-0238">DNA-binding</keyword>
<comment type="similarity">
    <text evidence="1">Belongs to the E2F/DP family.</text>
</comment>
<dbReference type="GO" id="GO:0046983">
    <property type="term" value="F:protein dimerization activity"/>
    <property type="evidence" value="ECO:0007669"/>
    <property type="project" value="InterPro"/>
</dbReference>
<evidence type="ECO:0000313" key="7">
    <source>
        <dbReference type="Proteomes" id="UP000233556"/>
    </source>
</evidence>
<dbReference type="InterPro" id="IPR032198">
    <property type="entry name" value="E2F_CC-MB"/>
</dbReference>
<organism evidence="6 7">
    <name type="scientific">Limosa lapponica baueri</name>
    <dbReference type="NCBI Taxonomy" id="1758121"/>
    <lineage>
        <taxon>Eukaryota</taxon>
        <taxon>Metazoa</taxon>
        <taxon>Chordata</taxon>
        <taxon>Craniata</taxon>
        <taxon>Vertebrata</taxon>
        <taxon>Euteleostomi</taxon>
        <taxon>Archelosauria</taxon>
        <taxon>Archosauria</taxon>
        <taxon>Dinosauria</taxon>
        <taxon>Saurischia</taxon>
        <taxon>Theropoda</taxon>
        <taxon>Coelurosauria</taxon>
        <taxon>Aves</taxon>
        <taxon>Neognathae</taxon>
        <taxon>Neoaves</taxon>
        <taxon>Charadriiformes</taxon>
        <taxon>Scolopacidae</taxon>
        <taxon>Limosa</taxon>
    </lineage>
</organism>
<evidence type="ECO:0000256" key="2">
    <source>
        <dbReference type="ARBA" id="ARBA00023015"/>
    </source>
</evidence>
<gene>
    <name evidence="6" type="ORF">llap_22776</name>
</gene>
<evidence type="ECO:0000256" key="4">
    <source>
        <dbReference type="ARBA" id="ARBA00023163"/>
    </source>
</evidence>
<sequence>MKQQALRGELAELARMERTLDQVLQDCDLQLRQLDLRAISNFQEQTVIAVKAPPETQMEVPDFSEVRGGLGLGTTFGST</sequence>
<dbReference type="Pfam" id="PF16421">
    <property type="entry name" value="E2F_CC-MB"/>
    <property type="match status" value="1"/>
</dbReference>
<dbReference type="Proteomes" id="UP000233556">
    <property type="component" value="Unassembled WGS sequence"/>
</dbReference>
<evidence type="ECO:0000256" key="1">
    <source>
        <dbReference type="ARBA" id="ARBA00010940"/>
    </source>
</evidence>
<keyword evidence="4" id="KW-0804">Transcription</keyword>
<reference evidence="7" key="2">
    <citation type="submission" date="2017-12" db="EMBL/GenBank/DDBJ databases">
        <title>Genome sequence of the Bar-tailed Godwit (Limosa lapponica baueri).</title>
        <authorList>
            <person name="Lima N.C.B."/>
            <person name="Parody-Merino A.M."/>
            <person name="Battley P.F."/>
            <person name="Fidler A.E."/>
            <person name="Prosdocimi F."/>
        </authorList>
    </citation>
    <scope>NUCLEOTIDE SEQUENCE [LARGE SCALE GENOMIC DNA]</scope>
</reference>
<dbReference type="OrthoDB" id="1743261at2759"/>
<dbReference type="SUPFAM" id="SSF144074">
    <property type="entry name" value="E2F-DP heterodimerization region"/>
    <property type="match status" value="1"/>
</dbReference>
<dbReference type="EMBL" id="KZ534259">
    <property type="protein sequence ID" value="PKU26920.1"/>
    <property type="molecule type" value="Genomic_DNA"/>
</dbReference>
<dbReference type="InterPro" id="IPR037241">
    <property type="entry name" value="E2F-DP_heterodim"/>
</dbReference>
<evidence type="ECO:0000256" key="3">
    <source>
        <dbReference type="ARBA" id="ARBA00023125"/>
    </source>
</evidence>
<dbReference type="Gene3D" id="6.10.250.540">
    <property type="match status" value="1"/>
</dbReference>
<name>A0A2I0SZD6_LIMLA</name>
<dbReference type="GO" id="GO:0003677">
    <property type="term" value="F:DNA binding"/>
    <property type="evidence" value="ECO:0007669"/>
    <property type="project" value="UniProtKB-KW"/>
</dbReference>
<proteinExistence type="inferred from homology"/>
<keyword evidence="7" id="KW-1185">Reference proteome</keyword>
<accession>A0A2I0SZD6</accession>
<reference evidence="7" key="1">
    <citation type="submission" date="2017-11" db="EMBL/GenBank/DDBJ databases">
        <authorList>
            <person name="Lima N.C."/>
            <person name="Parody-Merino A.M."/>
            <person name="Battley P.F."/>
            <person name="Fidler A.E."/>
            <person name="Prosdocimi F."/>
        </authorList>
    </citation>
    <scope>NUCLEOTIDE SEQUENCE [LARGE SCALE GENOMIC DNA]</scope>
</reference>
<evidence type="ECO:0000259" key="5">
    <source>
        <dbReference type="Pfam" id="PF16421"/>
    </source>
</evidence>
<feature type="domain" description="E2F transcription factor CC-MB" evidence="5">
    <location>
        <begin position="6"/>
        <end position="64"/>
    </location>
</feature>
<protein>
    <submittedName>
        <fullName evidence="6">Transcription factor e2f2</fullName>
    </submittedName>
</protein>